<dbReference type="RefSeq" id="WP_137335590.1">
    <property type="nucleotide sequence ID" value="NZ_CP040078.1"/>
</dbReference>
<keyword evidence="1" id="KW-0812">Transmembrane</keyword>
<feature type="transmembrane region" description="Helical" evidence="1">
    <location>
        <begin position="6"/>
        <end position="26"/>
    </location>
</feature>
<dbReference type="InterPro" id="IPR016768">
    <property type="entry name" value="UCP019883"/>
</dbReference>
<keyword evidence="3" id="KW-1185">Reference proteome</keyword>
<evidence type="ECO:0000256" key="1">
    <source>
        <dbReference type="SAM" id="Phobius"/>
    </source>
</evidence>
<proteinExistence type="predicted"/>
<evidence type="ECO:0000313" key="2">
    <source>
        <dbReference type="EMBL" id="QCP52819.1"/>
    </source>
</evidence>
<dbReference type="Pfam" id="PF10993">
    <property type="entry name" value="DUF2818"/>
    <property type="match status" value="1"/>
</dbReference>
<dbReference type="AlphaFoldDB" id="A0A4P8J2Z3"/>
<dbReference type="OrthoDB" id="5785537at2"/>
<dbReference type="EMBL" id="CP040078">
    <property type="protein sequence ID" value="QCP52819.1"/>
    <property type="molecule type" value="Genomic_DNA"/>
</dbReference>
<organism evidence="2 3">
    <name type="scientific">Trinickia violacea</name>
    <dbReference type="NCBI Taxonomy" id="2571746"/>
    <lineage>
        <taxon>Bacteria</taxon>
        <taxon>Pseudomonadati</taxon>
        <taxon>Pseudomonadota</taxon>
        <taxon>Betaproteobacteria</taxon>
        <taxon>Burkholderiales</taxon>
        <taxon>Burkholderiaceae</taxon>
        <taxon>Trinickia</taxon>
    </lineage>
</organism>
<name>A0A4P8J2Z3_9BURK</name>
<gene>
    <name evidence="2" type="ORF">FAZ95_27225</name>
</gene>
<dbReference type="KEGG" id="tvl:FAZ95_27225"/>
<accession>A0A4P8J2Z3</accession>
<sequence>MSVSGWFIVTLALSMANLPFSTTRFFGVISLRHGKRIWIYLAEFALTYLILASTAYALEAREGRVFDQGWQFYAITVSLLAVFSFPGFVFRFLLPRK</sequence>
<evidence type="ECO:0000313" key="3">
    <source>
        <dbReference type="Proteomes" id="UP000298656"/>
    </source>
</evidence>
<keyword evidence="1" id="KW-1133">Transmembrane helix</keyword>
<reference evidence="2 3" key="1">
    <citation type="submission" date="2019-05" db="EMBL/GenBank/DDBJ databases">
        <title>Burkholderia sp. DHOD12, isolated from subtropical forest soil.</title>
        <authorList>
            <person name="Gao Z.-H."/>
            <person name="Qiu L.-H."/>
        </authorList>
    </citation>
    <scope>NUCLEOTIDE SEQUENCE [LARGE SCALE GENOMIC DNA]</scope>
    <source>
        <strain evidence="2 3">DHOD12</strain>
    </source>
</reference>
<protein>
    <submittedName>
        <fullName evidence="2">DUF2818 family protein</fullName>
    </submittedName>
</protein>
<dbReference type="Proteomes" id="UP000298656">
    <property type="component" value="Chromosome 2"/>
</dbReference>
<keyword evidence="1" id="KW-0472">Membrane</keyword>
<dbReference type="PIRSF" id="PIRSF019883">
    <property type="entry name" value="UCP019883"/>
    <property type="match status" value="1"/>
</dbReference>
<feature type="transmembrane region" description="Helical" evidence="1">
    <location>
        <begin position="70"/>
        <end position="94"/>
    </location>
</feature>
<feature type="transmembrane region" description="Helical" evidence="1">
    <location>
        <begin position="38"/>
        <end position="58"/>
    </location>
</feature>